<dbReference type="InterPro" id="IPR004090">
    <property type="entry name" value="Chemotax_Me-accpt_rcpt"/>
</dbReference>
<dbReference type="CDD" id="cd06225">
    <property type="entry name" value="HAMP"/>
    <property type="match status" value="1"/>
</dbReference>
<dbReference type="SMART" id="SM00304">
    <property type="entry name" value="HAMP"/>
    <property type="match status" value="1"/>
</dbReference>
<dbReference type="SMART" id="SM00283">
    <property type="entry name" value="MA"/>
    <property type="match status" value="1"/>
</dbReference>
<name>A0A919J5P3_9ACTN</name>
<dbReference type="GO" id="GO:0007165">
    <property type="term" value="P:signal transduction"/>
    <property type="evidence" value="ECO:0007669"/>
    <property type="project" value="UniProtKB-KW"/>
</dbReference>
<evidence type="ECO:0000313" key="9">
    <source>
        <dbReference type="EMBL" id="GIE13059.1"/>
    </source>
</evidence>
<accession>A0A919J5P3</accession>
<dbReference type="PROSITE" id="PS50885">
    <property type="entry name" value="HAMP"/>
    <property type="match status" value="1"/>
</dbReference>
<dbReference type="PROSITE" id="PS50111">
    <property type="entry name" value="CHEMOTAXIS_TRANSDUC_2"/>
    <property type="match status" value="1"/>
</dbReference>
<dbReference type="AlphaFoldDB" id="A0A919J5P3"/>
<evidence type="ECO:0000256" key="1">
    <source>
        <dbReference type="ARBA" id="ARBA00022692"/>
    </source>
</evidence>
<evidence type="ECO:0000313" key="10">
    <source>
        <dbReference type="Proteomes" id="UP000598174"/>
    </source>
</evidence>
<dbReference type="InterPro" id="IPR004089">
    <property type="entry name" value="MCPsignal_dom"/>
</dbReference>
<dbReference type="Pfam" id="PF12729">
    <property type="entry name" value="4HB_MCP_1"/>
    <property type="match status" value="1"/>
</dbReference>
<dbReference type="EMBL" id="BOMM01000046">
    <property type="protein sequence ID" value="GIE13059.1"/>
    <property type="molecule type" value="Genomic_DNA"/>
</dbReference>
<keyword evidence="3 5" id="KW-0807">Transducer</keyword>
<protein>
    <submittedName>
        <fullName evidence="9">Chemotaxis protein</fullName>
    </submittedName>
</protein>
<evidence type="ECO:0000259" key="7">
    <source>
        <dbReference type="PROSITE" id="PS50111"/>
    </source>
</evidence>
<keyword evidence="10" id="KW-1185">Reference proteome</keyword>
<dbReference type="Pfam" id="PF00672">
    <property type="entry name" value="HAMP"/>
    <property type="match status" value="1"/>
</dbReference>
<sequence>MKVGSGMATAAVTGGRKRGRSWGDLPVLAKVMSAVFVAALAAAVAGGMGIVKLADVDAVGGGIYERNLVPMNLLAQVDGDSNEVRATILRHVISTNPANMQARDKEITEFRSHLDGLWTQYTAIPGTADEQALREQFETALAGMYKVADEDILPLSRAQKNAQAATAENDRFDPAFDKVSAALTALNEMETAQASASADQAQTTFLNARILLILILVIGLTLAMAVGVYVGRSISKPLSRVVAVLRRVEQGDLTAAADVRSGDEVGQLGTALNATNARLREIIGGRMSQTAVSLSAAAEELSAVAAQLQAGAADASSRAGSASHASEEVNAGVQTIAAGAEQMSASIGEIAANAGQAAHVAQTGMAVAERTTAQVAELGAASAEIGDVVKLITSIAEQTNLLALNATIEAARAGELGKGFAVVAGEVKELSQQTAKATEEITARIGAIQGSSSAAAVAIGEITDVIRQIGDYTTTIASAVEEQTATTAEMSRSVADAATNSGDVARTVSGVAAGAATTADGARATQQAATELSRLASDLTAVVGSFRH</sequence>
<evidence type="ECO:0000259" key="8">
    <source>
        <dbReference type="PROSITE" id="PS50885"/>
    </source>
</evidence>
<feature type="domain" description="Methyl-accepting transducer" evidence="7">
    <location>
        <begin position="297"/>
        <end position="519"/>
    </location>
</feature>
<dbReference type="InterPro" id="IPR024478">
    <property type="entry name" value="HlyB_4HB_MCP"/>
</dbReference>
<organism evidence="9 10">
    <name type="scientific">Paractinoplanes ferrugineus</name>
    <dbReference type="NCBI Taxonomy" id="113564"/>
    <lineage>
        <taxon>Bacteria</taxon>
        <taxon>Bacillati</taxon>
        <taxon>Actinomycetota</taxon>
        <taxon>Actinomycetes</taxon>
        <taxon>Micromonosporales</taxon>
        <taxon>Micromonosporaceae</taxon>
        <taxon>Paractinoplanes</taxon>
    </lineage>
</organism>
<dbReference type="Gene3D" id="1.10.287.950">
    <property type="entry name" value="Methyl-accepting chemotaxis protein"/>
    <property type="match status" value="1"/>
</dbReference>
<feature type="transmembrane region" description="Helical" evidence="6">
    <location>
        <begin position="27"/>
        <end position="51"/>
    </location>
</feature>
<gene>
    <name evidence="9" type="ORF">Afe05nite_48990</name>
</gene>
<dbReference type="GO" id="GO:0006935">
    <property type="term" value="P:chemotaxis"/>
    <property type="evidence" value="ECO:0007669"/>
    <property type="project" value="InterPro"/>
</dbReference>
<evidence type="ECO:0000256" key="3">
    <source>
        <dbReference type="ARBA" id="ARBA00023224"/>
    </source>
</evidence>
<evidence type="ECO:0000256" key="4">
    <source>
        <dbReference type="ARBA" id="ARBA00029447"/>
    </source>
</evidence>
<keyword evidence="1 6" id="KW-0812">Transmembrane</keyword>
<dbReference type="SUPFAM" id="SSF58104">
    <property type="entry name" value="Methyl-accepting chemotaxis protein (MCP) signaling domain"/>
    <property type="match status" value="1"/>
</dbReference>
<dbReference type="PRINTS" id="PR00260">
    <property type="entry name" value="CHEMTRNSDUCR"/>
</dbReference>
<evidence type="ECO:0000256" key="2">
    <source>
        <dbReference type="ARBA" id="ARBA00022989"/>
    </source>
</evidence>
<feature type="transmembrane region" description="Helical" evidence="6">
    <location>
        <begin position="210"/>
        <end position="230"/>
    </location>
</feature>
<keyword evidence="6" id="KW-0472">Membrane</keyword>
<comment type="caution">
    <text evidence="9">The sequence shown here is derived from an EMBL/GenBank/DDBJ whole genome shotgun (WGS) entry which is preliminary data.</text>
</comment>
<dbReference type="GO" id="GO:0016020">
    <property type="term" value="C:membrane"/>
    <property type="evidence" value="ECO:0007669"/>
    <property type="project" value="InterPro"/>
</dbReference>
<reference evidence="9" key="1">
    <citation type="submission" date="2021-01" db="EMBL/GenBank/DDBJ databases">
        <title>Whole genome shotgun sequence of Actinoplanes ferrugineus NBRC 15555.</title>
        <authorList>
            <person name="Komaki H."/>
            <person name="Tamura T."/>
        </authorList>
    </citation>
    <scope>NUCLEOTIDE SEQUENCE</scope>
    <source>
        <strain evidence="9">NBRC 15555</strain>
    </source>
</reference>
<dbReference type="GO" id="GO:0004888">
    <property type="term" value="F:transmembrane signaling receptor activity"/>
    <property type="evidence" value="ECO:0007669"/>
    <property type="project" value="InterPro"/>
</dbReference>
<evidence type="ECO:0000256" key="5">
    <source>
        <dbReference type="PROSITE-ProRule" id="PRU00284"/>
    </source>
</evidence>
<feature type="domain" description="HAMP" evidence="8">
    <location>
        <begin position="232"/>
        <end position="284"/>
    </location>
</feature>
<dbReference type="Proteomes" id="UP000598174">
    <property type="component" value="Unassembled WGS sequence"/>
</dbReference>
<dbReference type="Pfam" id="PF00015">
    <property type="entry name" value="MCPsignal"/>
    <property type="match status" value="1"/>
</dbReference>
<dbReference type="PANTHER" id="PTHR32089">
    <property type="entry name" value="METHYL-ACCEPTING CHEMOTAXIS PROTEIN MCPB"/>
    <property type="match status" value="1"/>
</dbReference>
<dbReference type="PANTHER" id="PTHR32089:SF112">
    <property type="entry name" value="LYSOZYME-LIKE PROTEIN-RELATED"/>
    <property type="match status" value="1"/>
</dbReference>
<dbReference type="InterPro" id="IPR003660">
    <property type="entry name" value="HAMP_dom"/>
</dbReference>
<keyword evidence="2 6" id="KW-1133">Transmembrane helix</keyword>
<comment type="similarity">
    <text evidence="4">Belongs to the methyl-accepting chemotaxis (MCP) protein family.</text>
</comment>
<proteinExistence type="inferred from homology"/>
<evidence type="ECO:0000256" key="6">
    <source>
        <dbReference type="SAM" id="Phobius"/>
    </source>
</evidence>